<evidence type="ECO:0000256" key="1">
    <source>
        <dbReference type="SAM" id="MobiDB-lite"/>
    </source>
</evidence>
<feature type="compositionally biased region" description="Basic and acidic residues" evidence="1">
    <location>
        <begin position="360"/>
        <end position="372"/>
    </location>
</feature>
<feature type="region of interest" description="Disordered" evidence="1">
    <location>
        <begin position="165"/>
        <end position="206"/>
    </location>
</feature>
<keyword evidence="2" id="KW-0472">Membrane</keyword>
<name>A0ABR3EQB5_9AGAR</name>
<dbReference type="Proteomes" id="UP001465976">
    <property type="component" value="Unassembled WGS sequence"/>
</dbReference>
<comment type="caution">
    <text evidence="3">The sequence shown here is derived from an EMBL/GenBank/DDBJ whole genome shotgun (WGS) entry which is preliminary data.</text>
</comment>
<accession>A0ABR3EQB5</accession>
<feature type="transmembrane region" description="Helical" evidence="2">
    <location>
        <begin position="210"/>
        <end position="235"/>
    </location>
</feature>
<proteinExistence type="predicted"/>
<dbReference type="EMBL" id="JBAHYK010002470">
    <property type="protein sequence ID" value="KAL0565002.1"/>
    <property type="molecule type" value="Genomic_DNA"/>
</dbReference>
<sequence length="372" mass="38944">MRLRNAVAALSFAVASNAQNVIRVSVGGVQSRGENIYAFSPANINASNGDVIQFEYTGVPANHSYLVLLQAKSAAVSLLIWWVKFSSTVMSPKLIMIYITGMIGAINAPTSGNNTFSNYQNNAKAAAGTTPGQAIGNLVGVGASASALPGPITQGDVQLFGTPTGVAEQAQSTTSAPNDNTNTTRATTQISGSQPTSQTSASSGSRPVPLASILGATLGGLFALGLIVLAIYCYCRHKRQRQARNHQPEPDSSDPGSTVDPFPSGQGAKTRRSRLGSEKKLAPTPEPVQHSPIVAANGATTTDTTVSETPSPNALPVANEPGIGPFAGFTTDELVVELNQRIQTQDGRWNENETLPEYPGSEREVLNQDLQK</sequence>
<evidence type="ECO:0000256" key="2">
    <source>
        <dbReference type="SAM" id="Phobius"/>
    </source>
</evidence>
<protein>
    <recommendedName>
        <fullName evidence="5">Mid2 domain-containing protein</fullName>
    </recommendedName>
</protein>
<keyword evidence="4" id="KW-1185">Reference proteome</keyword>
<evidence type="ECO:0000313" key="4">
    <source>
        <dbReference type="Proteomes" id="UP001465976"/>
    </source>
</evidence>
<gene>
    <name evidence="3" type="ORF">V5O48_017031</name>
</gene>
<keyword evidence="2" id="KW-1133">Transmembrane helix</keyword>
<keyword evidence="2" id="KW-0812">Transmembrane</keyword>
<feature type="region of interest" description="Disordered" evidence="1">
    <location>
        <begin position="346"/>
        <end position="372"/>
    </location>
</feature>
<reference evidence="3 4" key="1">
    <citation type="submission" date="2024-02" db="EMBL/GenBank/DDBJ databases">
        <title>A draft genome for the cacao thread blight pathogen Marasmius crinis-equi.</title>
        <authorList>
            <person name="Cohen S.P."/>
            <person name="Baruah I.K."/>
            <person name="Amoako-Attah I."/>
            <person name="Bukari Y."/>
            <person name="Meinhardt L.W."/>
            <person name="Bailey B.A."/>
        </authorList>
    </citation>
    <scope>NUCLEOTIDE SEQUENCE [LARGE SCALE GENOMIC DNA]</scope>
    <source>
        <strain evidence="3 4">GH-76</strain>
    </source>
</reference>
<feature type="region of interest" description="Disordered" evidence="1">
    <location>
        <begin position="244"/>
        <end position="328"/>
    </location>
</feature>
<evidence type="ECO:0000313" key="3">
    <source>
        <dbReference type="EMBL" id="KAL0565002.1"/>
    </source>
</evidence>
<organism evidence="3 4">
    <name type="scientific">Marasmius crinis-equi</name>
    <dbReference type="NCBI Taxonomy" id="585013"/>
    <lineage>
        <taxon>Eukaryota</taxon>
        <taxon>Fungi</taxon>
        <taxon>Dikarya</taxon>
        <taxon>Basidiomycota</taxon>
        <taxon>Agaricomycotina</taxon>
        <taxon>Agaricomycetes</taxon>
        <taxon>Agaricomycetidae</taxon>
        <taxon>Agaricales</taxon>
        <taxon>Marasmiineae</taxon>
        <taxon>Marasmiaceae</taxon>
        <taxon>Marasmius</taxon>
    </lineage>
</organism>
<feature type="compositionally biased region" description="Polar residues" evidence="1">
    <location>
        <begin position="169"/>
        <end position="205"/>
    </location>
</feature>
<evidence type="ECO:0008006" key="5">
    <source>
        <dbReference type="Google" id="ProtNLM"/>
    </source>
</evidence>